<evidence type="ECO:0000313" key="1">
    <source>
        <dbReference type="EMBL" id="HGK28558.1"/>
    </source>
</evidence>
<proteinExistence type="predicted"/>
<sequence length="136" mass="15552">MRQLRELEQRFGFGPDVFSRLGLEQAQSALFVATKEVIRFDRVRTLRKGMRLCRQFPRTVKPTTSAMQILGHKATRNCVTVSEEQARRLVNGDAVQIQAEVEDGFVIVLWGGFVVGVGQYRRPRLSSCIPRYRPVD</sequence>
<dbReference type="AlphaFoldDB" id="A0A7C4GGZ2"/>
<dbReference type="EMBL" id="DSUT01000134">
    <property type="protein sequence ID" value="HGK28558.1"/>
    <property type="molecule type" value="Genomic_DNA"/>
</dbReference>
<accession>A0A7C4GGZ2</accession>
<name>A0A7C4GGZ2_UNCW3</name>
<comment type="caution">
    <text evidence="1">The sequence shown here is derived from an EMBL/GenBank/DDBJ whole genome shotgun (WGS) entry which is preliminary data.</text>
</comment>
<evidence type="ECO:0008006" key="2">
    <source>
        <dbReference type="Google" id="ProtNLM"/>
    </source>
</evidence>
<protein>
    <recommendedName>
        <fullName evidence="2">rRNA small subunit methyltransferase F RNA-binding PUA-like domain-containing protein</fullName>
    </recommendedName>
</protein>
<gene>
    <name evidence="1" type="ORF">ENS41_06340</name>
</gene>
<dbReference type="InterPro" id="IPR023157">
    <property type="entry name" value="AGR-C-984p-like_sf"/>
</dbReference>
<dbReference type="Gene3D" id="3.10.450.720">
    <property type="match status" value="1"/>
</dbReference>
<organism evidence="1">
    <name type="scientific">candidate division WOR-3 bacterium</name>
    <dbReference type="NCBI Taxonomy" id="2052148"/>
    <lineage>
        <taxon>Bacteria</taxon>
        <taxon>Bacteria division WOR-3</taxon>
    </lineage>
</organism>
<dbReference type="SUPFAM" id="SSF158837">
    <property type="entry name" value="AGR C 984p-like"/>
    <property type="match status" value="1"/>
</dbReference>
<reference evidence="1" key="1">
    <citation type="journal article" date="2020" name="mSystems">
        <title>Genome- and Community-Level Interaction Insights into Carbon Utilization and Element Cycling Functions of Hydrothermarchaeota in Hydrothermal Sediment.</title>
        <authorList>
            <person name="Zhou Z."/>
            <person name="Liu Y."/>
            <person name="Xu W."/>
            <person name="Pan J."/>
            <person name="Luo Z.H."/>
            <person name="Li M."/>
        </authorList>
    </citation>
    <scope>NUCLEOTIDE SEQUENCE [LARGE SCALE GENOMIC DNA]</scope>
    <source>
        <strain evidence="1">SpSt-488</strain>
    </source>
</reference>